<dbReference type="PANTHER" id="PTHR22572">
    <property type="entry name" value="SUGAR-1-PHOSPHATE GUANYL TRANSFERASE"/>
    <property type="match status" value="1"/>
</dbReference>
<protein>
    <submittedName>
        <fullName evidence="2">Nucleotidyl transferase</fullName>
    </submittedName>
</protein>
<evidence type="ECO:0000313" key="3">
    <source>
        <dbReference type="Proteomes" id="UP000178104"/>
    </source>
</evidence>
<dbReference type="InterPro" id="IPR005835">
    <property type="entry name" value="NTP_transferase_dom"/>
</dbReference>
<dbReference type="SUPFAM" id="SSF53448">
    <property type="entry name" value="Nucleotide-diphospho-sugar transferases"/>
    <property type="match status" value="1"/>
</dbReference>
<dbReference type="Gene3D" id="3.90.550.10">
    <property type="entry name" value="Spore Coat Polysaccharide Biosynthesis Protein SpsA, Chain A"/>
    <property type="match status" value="1"/>
</dbReference>
<dbReference type="Pfam" id="PF00483">
    <property type="entry name" value="NTP_transferase"/>
    <property type="match status" value="1"/>
</dbReference>
<reference evidence="2 3" key="1">
    <citation type="journal article" date="2016" name="Nat. Commun.">
        <title>Thousands of microbial genomes shed light on interconnected biogeochemical processes in an aquifer system.</title>
        <authorList>
            <person name="Anantharaman K."/>
            <person name="Brown C.T."/>
            <person name="Hug L.A."/>
            <person name="Sharon I."/>
            <person name="Castelle C.J."/>
            <person name="Probst A.J."/>
            <person name="Thomas B.C."/>
            <person name="Singh A."/>
            <person name="Wilkins M.J."/>
            <person name="Karaoz U."/>
            <person name="Brodie E.L."/>
            <person name="Williams K.H."/>
            <person name="Hubbard S.S."/>
            <person name="Banfield J.F."/>
        </authorList>
    </citation>
    <scope>NUCLEOTIDE SEQUENCE [LARGE SCALE GENOMIC DNA]</scope>
</reference>
<dbReference type="InterPro" id="IPR050486">
    <property type="entry name" value="Mannose-1P_guanyltransferase"/>
</dbReference>
<gene>
    <name evidence="2" type="ORF">A2917_03710</name>
</gene>
<dbReference type="EMBL" id="MFVE01000005">
    <property type="protein sequence ID" value="OGI95629.1"/>
    <property type="molecule type" value="Genomic_DNA"/>
</dbReference>
<dbReference type="AlphaFoldDB" id="A0A1F6XNA4"/>
<dbReference type="STRING" id="1801780.A2917_03710"/>
<keyword evidence="2" id="KW-0808">Transferase</keyword>
<sequence length="232" mass="26435">MINTLVLLSGGLATRLHPISYSIPKALIDINGKSFIEYQLALLKKQGITDIVICIGFLGEKIEKFVGDGKEFGINIRYSHDGKNLLGTAGAVKKALPLLPETFFVMYGDSYLPTNFEKISNFFEISNKQALMTVIKNNNKWDKSNVIFESNKIVKYDKNNIVPEMKFIDYGLGIVNKKCFFNIKENVKIDLASIYKDLVNKRELLGYEVKKRFYEIGSFDGIEEFKNYINNN</sequence>
<dbReference type="InterPro" id="IPR029044">
    <property type="entry name" value="Nucleotide-diphossugar_trans"/>
</dbReference>
<organism evidence="2 3">
    <name type="scientific">Candidatus Nomurabacteria bacterium RIFCSPLOWO2_01_FULL_42_17</name>
    <dbReference type="NCBI Taxonomy" id="1801780"/>
    <lineage>
        <taxon>Bacteria</taxon>
        <taxon>Candidatus Nomuraibacteriota</taxon>
    </lineage>
</organism>
<dbReference type="Proteomes" id="UP000178104">
    <property type="component" value="Unassembled WGS sequence"/>
</dbReference>
<comment type="caution">
    <text evidence="2">The sequence shown here is derived from an EMBL/GenBank/DDBJ whole genome shotgun (WGS) entry which is preliminary data.</text>
</comment>
<name>A0A1F6XNA4_9BACT</name>
<dbReference type="GO" id="GO:0016740">
    <property type="term" value="F:transferase activity"/>
    <property type="evidence" value="ECO:0007669"/>
    <property type="project" value="UniProtKB-KW"/>
</dbReference>
<accession>A0A1F6XNA4</accession>
<evidence type="ECO:0000259" key="1">
    <source>
        <dbReference type="Pfam" id="PF00483"/>
    </source>
</evidence>
<proteinExistence type="predicted"/>
<feature type="domain" description="Nucleotidyl transferase" evidence="1">
    <location>
        <begin position="6"/>
        <end position="138"/>
    </location>
</feature>
<evidence type="ECO:0000313" key="2">
    <source>
        <dbReference type="EMBL" id="OGI95629.1"/>
    </source>
</evidence>